<dbReference type="RefSeq" id="WP_125487613.1">
    <property type="nucleotide sequence ID" value="NZ_RSDW01000001.1"/>
</dbReference>
<dbReference type="Proteomes" id="UP000269669">
    <property type="component" value="Unassembled WGS sequence"/>
</dbReference>
<evidence type="ECO:0000313" key="3">
    <source>
        <dbReference type="Proteomes" id="UP000269669"/>
    </source>
</evidence>
<evidence type="ECO:0000259" key="1">
    <source>
        <dbReference type="Pfam" id="PF01402"/>
    </source>
</evidence>
<keyword evidence="3" id="KW-1185">Reference proteome</keyword>
<organism evidence="2 3">
    <name type="scientific">Edaphobacter aggregans</name>
    <dbReference type="NCBI Taxonomy" id="570835"/>
    <lineage>
        <taxon>Bacteria</taxon>
        <taxon>Pseudomonadati</taxon>
        <taxon>Acidobacteriota</taxon>
        <taxon>Terriglobia</taxon>
        <taxon>Terriglobales</taxon>
        <taxon>Acidobacteriaceae</taxon>
        <taxon>Edaphobacter</taxon>
    </lineage>
</organism>
<accession>A0A3R9NXX2</accession>
<protein>
    <submittedName>
        <fullName evidence="2">Ribbon-helix-helix CopG family protein</fullName>
    </submittedName>
</protein>
<gene>
    <name evidence="2" type="ORF">EDE15_5052</name>
</gene>
<comment type="caution">
    <text evidence="2">The sequence shown here is derived from an EMBL/GenBank/DDBJ whole genome shotgun (WGS) entry which is preliminary data.</text>
</comment>
<dbReference type="GO" id="GO:0006355">
    <property type="term" value="P:regulation of DNA-templated transcription"/>
    <property type="evidence" value="ECO:0007669"/>
    <property type="project" value="InterPro"/>
</dbReference>
<dbReference type="EMBL" id="RSDW01000001">
    <property type="protein sequence ID" value="RSL19386.1"/>
    <property type="molecule type" value="Genomic_DNA"/>
</dbReference>
<proteinExistence type="predicted"/>
<dbReference type="OrthoDB" id="122511at2"/>
<dbReference type="Pfam" id="PF01402">
    <property type="entry name" value="RHH_1"/>
    <property type="match status" value="1"/>
</dbReference>
<reference evidence="2 3" key="1">
    <citation type="submission" date="2018-12" db="EMBL/GenBank/DDBJ databases">
        <title>Sequencing of bacterial isolates from soil warming experiment in Harvard Forest, Massachusetts, USA.</title>
        <authorList>
            <person name="Deangelis K."/>
        </authorList>
    </citation>
    <scope>NUCLEOTIDE SEQUENCE [LARGE SCALE GENOMIC DNA]</scope>
    <source>
        <strain evidence="2 3">EB153</strain>
    </source>
</reference>
<feature type="domain" description="Ribbon-helix-helix protein CopG" evidence="1">
    <location>
        <begin position="21"/>
        <end position="52"/>
    </location>
</feature>
<name>A0A3R9NXX2_9BACT</name>
<sequence length="98" mass="11202">MATPAKSERANSRTVVLLRDSDRKKLEKLAAKEKVSSGEIIRRSLDTYKTLEARIRKEEEEKMMESTLVMLMDALEGANRSLANTCKRLDELHLQLNP</sequence>
<dbReference type="AlphaFoldDB" id="A0A3R9NXX2"/>
<dbReference type="InterPro" id="IPR002145">
    <property type="entry name" value="CopG"/>
</dbReference>
<evidence type="ECO:0000313" key="2">
    <source>
        <dbReference type="EMBL" id="RSL19386.1"/>
    </source>
</evidence>